<proteinExistence type="inferred from homology"/>
<sequence>MFNLGKIGENKASKFLQQKGYQIIEKNFKSKFGEIDIIAKKDNLIVFVEVKTRSSKNFGSGFESVDSRKIEKIIKTANYFISVKNLHDNLLRFDVISIDQGKITHIENAFTL</sequence>
<dbReference type="GO" id="GO:0003676">
    <property type="term" value="F:nucleic acid binding"/>
    <property type="evidence" value="ECO:0007669"/>
    <property type="project" value="InterPro"/>
</dbReference>
<dbReference type="InterPro" id="IPR011856">
    <property type="entry name" value="tRNA_endonuc-like_dom_sf"/>
</dbReference>
<evidence type="ECO:0000256" key="2">
    <source>
        <dbReference type="HAMAP-Rule" id="MF_00048"/>
    </source>
</evidence>
<evidence type="ECO:0000256" key="1">
    <source>
        <dbReference type="ARBA" id="ARBA00006738"/>
    </source>
</evidence>
<dbReference type="PANTHER" id="PTHR34039">
    <property type="entry name" value="UPF0102 PROTEIN YRAN"/>
    <property type="match status" value="1"/>
</dbReference>
<dbReference type="STRING" id="639282.DEFDS_0180"/>
<dbReference type="NCBIfam" id="TIGR00252">
    <property type="entry name" value="YraN family protein"/>
    <property type="match status" value="1"/>
</dbReference>
<gene>
    <name evidence="3" type="ordered locus">DEFDS_0180</name>
</gene>
<evidence type="ECO:0000313" key="3">
    <source>
        <dbReference type="EMBL" id="BAI79691.1"/>
    </source>
</evidence>
<dbReference type="Gene3D" id="3.40.1350.10">
    <property type="match status" value="1"/>
</dbReference>
<dbReference type="KEGG" id="ddf:DEFDS_0180"/>
<dbReference type="OrthoDB" id="9802516at2"/>
<dbReference type="InterPro" id="IPR003509">
    <property type="entry name" value="UPF0102_YraN-like"/>
</dbReference>
<keyword evidence="4" id="KW-1185">Reference proteome</keyword>
<dbReference type="eggNOG" id="COG0792">
    <property type="taxonomic scope" value="Bacteria"/>
</dbReference>
<dbReference type="RefSeq" id="WP_013006939.1">
    <property type="nucleotide sequence ID" value="NC_013939.1"/>
</dbReference>
<dbReference type="PANTHER" id="PTHR34039:SF1">
    <property type="entry name" value="UPF0102 PROTEIN YRAN"/>
    <property type="match status" value="1"/>
</dbReference>
<dbReference type="EMBL" id="AP011529">
    <property type="protein sequence ID" value="BAI79691.1"/>
    <property type="molecule type" value="Genomic_DNA"/>
</dbReference>
<dbReference type="CDD" id="cd20736">
    <property type="entry name" value="PoNe_Nuclease"/>
    <property type="match status" value="1"/>
</dbReference>
<dbReference type="Pfam" id="PF02021">
    <property type="entry name" value="UPF0102"/>
    <property type="match status" value="1"/>
</dbReference>
<reference evidence="3 4" key="1">
    <citation type="journal article" date="2010" name="DNA Res.">
        <title>Bacterial lifestyle in a deep-sea hydrothermal vent chimney revealed by the genome sequence of the thermophilic bacterium Deferribacter desulfuricans SSM1.</title>
        <authorList>
            <person name="Takaki Y."/>
            <person name="Shimamura S."/>
            <person name="Nakagawa S."/>
            <person name="Fukuhara Y."/>
            <person name="Horikawa H."/>
            <person name="Ankai A."/>
            <person name="Harada T."/>
            <person name="Hosoyama A."/>
            <person name="Oguchi A."/>
            <person name="Fukui S."/>
            <person name="Fujita N."/>
            <person name="Takami H."/>
            <person name="Takai K."/>
        </authorList>
    </citation>
    <scope>NUCLEOTIDE SEQUENCE [LARGE SCALE GENOMIC DNA]</scope>
    <source>
        <strain evidence="4">DSM 14783 / JCM 11476 / NBRC 101012 / SSM1</strain>
    </source>
</reference>
<accession>D3PAR8</accession>
<dbReference type="Proteomes" id="UP000001520">
    <property type="component" value="Chromosome"/>
</dbReference>
<organism evidence="3 4">
    <name type="scientific">Deferribacter desulfuricans (strain DSM 14783 / JCM 11476 / NBRC 101012 / SSM1)</name>
    <dbReference type="NCBI Taxonomy" id="639282"/>
    <lineage>
        <taxon>Bacteria</taxon>
        <taxon>Pseudomonadati</taxon>
        <taxon>Deferribacterota</taxon>
        <taxon>Deferribacteres</taxon>
        <taxon>Deferribacterales</taxon>
        <taxon>Deferribacteraceae</taxon>
        <taxon>Deferribacter</taxon>
    </lineage>
</organism>
<protein>
    <recommendedName>
        <fullName evidence="2">UPF0102 protein DEFDS_0180</fullName>
    </recommendedName>
</protein>
<dbReference type="NCBIfam" id="NF009150">
    <property type="entry name" value="PRK12497.1-3"/>
    <property type="match status" value="1"/>
</dbReference>
<dbReference type="AlphaFoldDB" id="D3PAR8"/>
<evidence type="ECO:0000313" key="4">
    <source>
        <dbReference type="Proteomes" id="UP000001520"/>
    </source>
</evidence>
<name>D3PAR8_DEFDS</name>
<dbReference type="HOGENOM" id="CLU_115353_3_1_0"/>
<dbReference type="HAMAP" id="MF_00048">
    <property type="entry name" value="UPF0102"/>
    <property type="match status" value="1"/>
</dbReference>
<comment type="similarity">
    <text evidence="1 2">Belongs to the UPF0102 family.</text>
</comment>
<dbReference type="SUPFAM" id="SSF52980">
    <property type="entry name" value="Restriction endonuclease-like"/>
    <property type="match status" value="1"/>
</dbReference>
<dbReference type="InterPro" id="IPR011335">
    <property type="entry name" value="Restrct_endonuc-II-like"/>
</dbReference>